<dbReference type="EMBL" id="JAPKNK010000008">
    <property type="protein sequence ID" value="MCX5571031.1"/>
    <property type="molecule type" value="Genomic_DNA"/>
</dbReference>
<name>A0A9X3E3C9_9HYPH</name>
<dbReference type="Pfam" id="PF24793">
    <property type="entry name" value="GINT1_N"/>
    <property type="match status" value="1"/>
</dbReference>
<sequence>MRIDIRLDPSELRGWQCEVVTALRARPGCDVRLSRGTAIAGLPKSADTLFWLERSLFHAEHGALATAAAWPDLPVADGDWSPDLRIDLCGDGTSEGTAMGVLSLRCDGEEPEAGALAAVLDERAPSMHTCLALDGAVRILSVWRPAVENRRSATAALGMLLGRAAHMLVHDAARLADGIPAGSLAAPPLPETLDRSAARFFTTSLAARVRNRIERQLGRAPNWFVAWRDRVGGDELPVIGPAGFRRLADDGQRFYADPFLWEQGGKRYLFVEEFPYATGKGVLSLSNIGSDGKATTPRVIFETDCHLSYPYLFEHDGAHWMIPETSSRRTVELYRADPFPDRWTLHSVLLDNVDLGDATLQKVGDIWWMFAGSRERWTSSWDALSLFRAPSPFGPWQPHPGNPVLVDLHAARPAGRILDIGGRLVRPVQDCDGLYGAALGFAEIRTLSSQTYAQTLSASALPWGDNSGLHTYNRSATLEVIDLFGSRG</sequence>
<evidence type="ECO:0000259" key="1">
    <source>
        <dbReference type="Pfam" id="PF24793"/>
    </source>
</evidence>
<dbReference type="InterPro" id="IPR004263">
    <property type="entry name" value="Exostosin"/>
</dbReference>
<keyword evidence="3" id="KW-1185">Reference proteome</keyword>
<reference evidence="2" key="1">
    <citation type="submission" date="2022-11" db="EMBL/GenBank/DDBJ databases">
        <title>Biodiversity and phylogenetic relationships of bacteria.</title>
        <authorList>
            <person name="Machado R.A.R."/>
            <person name="Bhat A."/>
            <person name="Loulou A."/>
            <person name="Kallel S."/>
        </authorList>
    </citation>
    <scope>NUCLEOTIDE SEQUENCE</scope>
    <source>
        <strain evidence="2">K-TC2</strain>
    </source>
</reference>
<dbReference type="PANTHER" id="PTHR48261">
    <property type="entry name" value="ACETYLGLUCOSAMINYLTRANSFERASE"/>
    <property type="match status" value="1"/>
</dbReference>
<dbReference type="RefSeq" id="WP_266340001.1">
    <property type="nucleotide sequence ID" value="NZ_JAPKNK010000008.1"/>
</dbReference>
<dbReference type="PANTHER" id="PTHR48261:SF2">
    <property type="entry name" value="ACETYLGLUCOSAMINYLTRANSFERASE"/>
    <property type="match status" value="1"/>
</dbReference>
<dbReference type="Gene3D" id="2.115.10.20">
    <property type="entry name" value="Glycosyl hydrolase domain, family 43"/>
    <property type="match status" value="1"/>
</dbReference>
<proteinExistence type="predicted"/>
<protein>
    <recommendedName>
        <fullName evidence="1">Glucosamine inositolphosphorylceramide transferase 1 N-terminal domain-containing protein</fullName>
    </recommendedName>
</protein>
<evidence type="ECO:0000313" key="2">
    <source>
        <dbReference type="EMBL" id="MCX5571031.1"/>
    </source>
</evidence>
<gene>
    <name evidence="2" type="ORF">OSH07_17630</name>
</gene>
<dbReference type="SUPFAM" id="SSF75005">
    <property type="entry name" value="Arabinanase/levansucrase/invertase"/>
    <property type="match status" value="1"/>
</dbReference>
<accession>A0A9X3E3C9</accession>
<dbReference type="InterPro" id="IPR023296">
    <property type="entry name" value="Glyco_hydro_beta-prop_sf"/>
</dbReference>
<organism evidence="2 3">
    <name type="scientific">Kaistia nematophila</name>
    <dbReference type="NCBI Taxonomy" id="2994654"/>
    <lineage>
        <taxon>Bacteria</taxon>
        <taxon>Pseudomonadati</taxon>
        <taxon>Pseudomonadota</taxon>
        <taxon>Alphaproteobacteria</taxon>
        <taxon>Hyphomicrobiales</taxon>
        <taxon>Kaistiaceae</taxon>
        <taxon>Kaistia</taxon>
    </lineage>
</organism>
<comment type="caution">
    <text evidence="2">The sequence shown here is derived from an EMBL/GenBank/DDBJ whole genome shotgun (WGS) entry which is preliminary data.</text>
</comment>
<feature type="domain" description="Glucosamine inositolphosphorylceramide transferase 1 N-terminal" evidence="1">
    <location>
        <begin position="252"/>
        <end position="454"/>
    </location>
</feature>
<evidence type="ECO:0000313" key="3">
    <source>
        <dbReference type="Proteomes" id="UP001144805"/>
    </source>
</evidence>
<dbReference type="AlphaFoldDB" id="A0A9X3E3C9"/>
<dbReference type="GO" id="GO:0016757">
    <property type="term" value="F:glycosyltransferase activity"/>
    <property type="evidence" value="ECO:0007669"/>
    <property type="project" value="InterPro"/>
</dbReference>
<dbReference type="InterPro" id="IPR056442">
    <property type="entry name" value="GINT1_N"/>
</dbReference>
<dbReference type="Proteomes" id="UP001144805">
    <property type="component" value="Unassembled WGS sequence"/>
</dbReference>